<evidence type="ECO:0000256" key="1">
    <source>
        <dbReference type="SAM" id="MobiDB-lite"/>
    </source>
</evidence>
<accession>A0A437M147</accession>
<feature type="compositionally biased region" description="Pro residues" evidence="1">
    <location>
        <begin position="82"/>
        <end position="96"/>
    </location>
</feature>
<keyword evidence="3" id="KW-1185">Reference proteome</keyword>
<comment type="caution">
    <text evidence="2">The sequence shown here is derived from an EMBL/GenBank/DDBJ whole genome shotgun (WGS) entry which is preliminary data.</text>
</comment>
<name>A0A437M147_9PROT</name>
<protein>
    <submittedName>
        <fullName evidence="2">Uncharacterized protein</fullName>
    </submittedName>
</protein>
<dbReference type="EMBL" id="SACL01000011">
    <property type="protein sequence ID" value="RVT91398.1"/>
    <property type="molecule type" value="Genomic_DNA"/>
</dbReference>
<organism evidence="2 3">
    <name type="scientific">Rhodovarius crocodyli</name>
    <dbReference type="NCBI Taxonomy" id="1979269"/>
    <lineage>
        <taxon>Bacteria</taxon>
        <taxon>Pseudomonadati</taxon>
        <taxon>Pseudomonadota</taxon>
        <taxon>Alphaproteobacteria</taxon>
        <taxon>Acetobacterales</taxon>
        <taxon>Roseomonadaceae</taxon>
        <taxon>Rhodovarius</taxon>
    </lineage>
</organism>
<feature type="region of interest" description="Disordered" evidence="1">
    <location>
        <begin position="78"/>
        <end position="105"/>
    </location>
</feature>
<gene>
    <name evidence="2" type="ORF">EOD42_22345</name>
</gene>
<evidence type="ECO:0000313" key="3">
    <source>
        <dbReference type="Proteomes" id="UP000282957"/>
    </source>
</evidence>
<reference evidence="2 3" key="1">
    <citation type="submission" date="2019-01" db="EMBL/GenBank/DDBJ databases">
        <authorList>
            <person name="Chen W.-M."/>
        </authorList>
    </citation>
    <scope>NUCLEOTIDE SEQUENCE [LARGE SCALE GENOMIC DNA]</scope>
    <source>
        <strain evidence="2 3">CCP-6</strain>
    </source>
</reference>
<proteinExistence type="predicted"/>
<dbReference type="RefSeq" id="WP_127789815.1">
    <property type="nucleotide sequence ID" value="NZ_SACL01000011.1"/>
</dbReference>
<sequence>MIEQTLAELRAAGWRLNNLYEHDNGQWVANARRPAADGGTDIDFARGDCAVEALRTLTAKLGMAQHAPAFHVPAVAAVSPHPQRPASPAPPAPPAPGAIAQGELF</sequence>
<dbReference type="AlphaFoldDB" id="A0A437M147"/>
<dbReference type="Proteomes" id="UP000282957">
    <property type="component" value="Unassembled WGS sequence"/>
</dbReference>
<evidence type="ECO:0000313" key="2">
    <source>
        <dbReference type="EMBL" id="RVT91398.1"/>
    </source>
</evidence>